<evidence type="ECO:0000256" key="1">
    <source>
        <dbReference type="ARBA" id="ARBA00022553"/>
    </source>
</evidence>
<dbReference type="EMBL" id="VTOW01000003">
    <property type="protein sequence ID" value="NKE72639.1"/>
    <property type="molecule type" value="Genomic_DNA"/>
</dbReference>
<evidence type="ECO:0000259" key="3">
    <source>
        <dbReference type="PROSITE" id="PS50110"/>
    </source>
</evidence>
<dbReference type="SUPFAM" id="SSF52172">
    <property type="entry name" value="CheY-like"/>
    <property type="match status" value="1"/>
</dbReference>
<sequence length="151" mass="16633">MLITSGNGEVRTMASQCKPMNTKSRSLTRGKILVIDDHESTLDFIGEALTCMGYTPLLAEGGDEGLALCREKDIRAVLVDYIMPHMSGLEVAERIKASSHQLPVILTSASYIDATSDIEAKRVDYFLNKPFRLSELESVIEAALSRNEARI</sequence>
<reference evidence="4 5" key="1">
    <citation type="journal article" date="2020" name="Nature">
        <title>Bacterial chemolithoautotrophy via manganese oxidation.</title>
        <authorList>
            <person name="Yu H."/>
            <person name="Leadbetter J.R."/>
        </authorList>
    </citation>
    <scope>NUCLEOTIDE SEQUENCE [LARGE SCALE GENOMIC DNA]</scope>
    <source>
        <strain evidence="4 5">Mn-1</strain>
    </source>
</reference>
<accession>A0A7X6ICN9</accession>
<dbReference type="SMART" id="SM00448">
    <property type="entry name" value="REC"/>
    <property type="match status" value="1"/>
</dbReference>
<dbReference type="GO" id="GO:0000160">
    <property type="term" value="P:phosphorelay signal transduction system"/>
    <property type="evidence" value="ECO:0007669"/>
    <property type="project" value="InterPro"/>
</dbReference>
<keyword evidence="5" id="KW-1185">Reference proteome</keyword>
<dbReference type="AlphaFoldDB" id="A0A7X6ICN9"/>
<organism evidence="4 5">
    <name type="scientific">Candidatus Manganitrophus noduliformans</name>
    <dbReference type="NCBI Taxonomy" id="2606439"/>
    <lineage>
        <taxon>Bacteria</taxon>
        <taxon>Pseudomonadati</taxon>
        <taxon>Nitrospirota</taxon>
        <taxon>Nitrospiria</taxon>
        <taxon>Candidatus Troglogloeales</taxon>
        <taxon>Candidatus Manganitrophaceae</taxon>
        <taxon>Candidatus Manganitrophus</taxon>
    </lineage>
</organism>
<name>A0A7X6ICN9_9BACT</name>
<dbReference type="Proteomes" id="UP000534783">
    <property type="component" value="Unassembled WGS sequence"/>
</dbReference>
<comment type="caution">
    <text evidence="4">The sequence shown here is derived from an EMBL/GenBank/DDBJ whole genome shotgun (WGS) entry which is preliminary data.</text>
</comment>
<dbReference type="PANTHER" id="PTHR44591:SF3">
    <property type="entry name" value="RESPONSE REGULATORY DOMAIN-CONTAINING PROTEIN"/>
    <property type="match status" value="1"/>
</dbReference>
<protein>
    <submittedName>
        <fullName evidence="4">Response regulator</fullName>
    </submittedName>
</protein>
<dbReference type="PROSITE" id="PS50110">
    <property type="entry name" value="RESPONSE_REGULATORY"/>
    <property type="match status" value="1"/>
</dbReference>
<dbReference type="PANTHER" id="PTHR44591">
    <property type="entry name" value="STRESS RESPONSE REGULATOR PROTEIN 1"/>
    <property type="match status" value="1"/>
</dbReference>
<evidence type="ECO:0000313" key="4">
    <source>
        <dbReference type="EMBL" id="NKE72639.1"/>
    </source>
</evidence>
<feature type="domain" description="Response regulatory" evidence="3">
    <location>
        <begin position="31"/>
        <end position="144"/>
    </location>
</feature>
<feature type="modified residue" description="4-aspartylphosphate" evidence="2">
    <location>
        <position position="80"/>
    </location>
</feature>
<dbReference type="Gene3D" id="3.40.50.2300">
    <property type="match status" value="1"/>
</dbReference>
<gene>
    <name evidence="4" type="ORF">MNODULE_17955</name>
</gene>
<dbReference type="Pfam" id="PF00072">
    <property type="entry name" value="Response_reg"/>
    <property type="match status" value="1"/>
</dbReference>
<keyword evidence="1 2" id="KW-0597">Phosphoprotein</keyword>
<dbReference type="InterPro" id="IPR001789">
    <property type="entry name" value="Sig_transdc_resp-reg_receiver"/>
</dbReference>
<dbReference type="InterPro" id="IPR050595">
    <property type="entry name" value="Bact_response_regulator"/>
</dbReference>
<evidence type="ECO:0000256" key="2">
    <source>
        <dbReference type="PROSITE-ProRule" id="PRU00169"/>
    </source>
</evidence>
<evidence type="ECO:0000313" key="5">
    <source>
        <dbReference type="Proteomes" id="UP000534783"/>
    </source>
</evidence>
<dbReference type="CDD" id="cd00156">
    <property type="entry name" value="REC"/>
    <property type="match status" value="1"/>
</dbReference>
<proteinExistence type="predicted"/>
<dbReference type="InterPro" id="IPR011006">
    <property type="entry name" value="CheY-like_superfamily"/>
</dbReference>